<evidence type="ECO:0000313" key="9">
    <source>
        <dbReference type="Proteomes" id="UP000198420"/>
    </source>
</evidence>
<feature type="domain" description="Aldehyde dehydrogenase" evidence="7">
    <location>
        <begin position="13"/>
        <end position="473"/>
    </location>
</feature>
<dbReference type="InterPro" id="IPR016162">
    <property type="entry name" value="Ald_DH_N"/>
</dbReference>
<evidence type="ECO:0000256" key="2">
    <source>
        <dbReference type="ARBA" id="ARBA00023002"/>
    </source>
</evidence>
<name>A0A239EEE2_9ACTN</name>
<feature type="active site" evidence="5">
    <location>
        <position position="250"/>
    </location>
</feature>
<dbReference type="OrthoDB" id="6882680at2"/>
<dbReference type="PROSITE" id="PS00070">
    <property type="entry name" value="ALDEHYDE_DEHYDR_CYS"/>
    <property type="match status" value="1"/>
</dbReference>
<dbReference type="Gene3D" id="3.40.605.10">
    <property type="entry name" value="Aldehyde Dehydrogenase, Chain A, domain 1"/>
    <property type="match status" value="1"/>
</dbReference>
<dbReference type="InterPro" id="IPR016160">
    <property type="entry name" value="Ald_DH_CS_CYS"/>
</dbReference>
<keyword evidence="9" id="KW-1185">Reference proteome</keyword>
<dbReference type="GO" id="GO:0004029">
    <property type="term" value="F:aldehyde dehydrogenase (NAD+) activity"/>
    <property type="evidence" value="ECO:0007669"/>
    <property type="project" value="UniProtKB-EC"/>
</dbReference>
<evidence type="ECO:0000256" key="4">
    <source>
        <dbReference type="ARBA" id="ARBA00049194"/>
    </source>
</evidence>
<dbReference type="PROSITE" id="PS00687">
    <property type="entry name" value="ALDEHYDE_DEHYDR_GLU"/>
    <property type="match status" value="1"/>
</dbReference>
<reference evidence="9" key="1">
    <citation type="submission" date="2017-06" db="EMBL/GenBank/DDBJ databases">
        <authorList>
            <person name="Varghese N."/>
            <person name="Submissions S."/>
        </authorList>
    </citation>
    <scope>NUCLEOTIDE SEQUENCE [LARGE SCALE GENOMIC DNA]</scope>
    <source>
        <strain evidence="9">DSM 44485</strain>
    </source>
</reference>
<accession>A0A239EEE2</accession>
<evidence type="ECO:0000256" key="6">
    <source>
        <dbReference type="RuleBase" id="RU003345"/>
    </source>
</evidence>
<evidence type="ECO:0000313" key="8">
    <source>
        <dbReference type="EMBL" id="SNS42252.1"/>
    </source>
</evidence>
<dbReference type="InterPro" id="IPR016163">
    <property type="entry name" value="Ald_DH_C"/>
</dbReference>
<dbReference type="CDD" id="cd07139">
    <property type="entry name" value="ALDH_AldA-Rv0768"/>
    <property type="match status" value="1"/>
</dbReference>
<gene>
    <name evidence="8" type="ORF">SAMN06265355_1177</name>
</gene>
<keyword evidence="2 6" id="KW-0560">Oxidoreductase</keyword>
<dbReference type="FunFam" id="3.40.605.10:FF:000007">
    <property type="entry name" value="NAD/NADP-dependent betaine aldehyde dehydrogenase"/>
    <property type="match status" value="1"/>
</dbReference>
<dbReference type="Proteomes" id="UP000198420">
    <property type="component" value="Unassembled WGS sequence"/>
</dbReference>
<dbReference type="RefSeq" id="WP_089315742.1">
    <property type="nucleotide sequence ID" value="NZ_FZNP01000017.1"/>
</dbReference>
<comment type="catalytic activity">
    <reaction evidence="4">
        <text>an aldehyde + NAD(+) + H2O = a carboxylate + NADH + 2 H(+)</text>
        <dbReference type="Rhea" id="RHEA:16185"/>
        <dbReference type="ChEBI" id="CHEBI:15377"/>
        <dbReference type="ChEBI" id="CHEBI:15378"/>
        <dbReference type="ChEBI" id="CHEBI:17478"/>
        <dbReference type="ChEBI" id="CHEBI:29067"/>
        <dbReference type="ChEBI" id="CHEBI:57540"/>
        <dbReference type="ChEBI" id="CHEBI:57945"/>
        <dbReference type="EC" id="1.2.1.3"/>
    </reaction>
</comment>
<evidence type="ECO:0000256" key="1">
    <source>
        <dbReference type="ARBA" id="ARBA00009986"/>
    </source>
</evidence>
<dbReference type="PANTHER" id="PTHR42804:SF1">
    <property type="entry name" value="ALDEHYDE DEHYDROGENASE-RELATED"/>
    <property type="match status" value="1"/>
</dbReference>
<dbReference type="AlphaFoldDB" id="A0A239EEE2"/>
<evidence type="ECO:0000256" key="5">
    <source>
        <dbReference type="PROSITE-ProRule" id="PRU10007"/>
    </source>
</evidence>
<evidence type="ECO:0000259" key="7">
    <source>
        <dbReference type="Pfam" id="PF00171"/>
    </source>
</evidence>
<dbReference type="InterPro" id="IPR015590">
    <property type="entry name" value="Aldehyde_DH_dom"/>
</dbReference>
<protein>
    <recommendedName>
        <fullName evidence="3">aldehyde dehydrogenase (NAD(+))</fullName>
        <ecNumber evidence="3">1.2.1.3</ecNumber>
    </recommendedName>
</protein>
<dbReference type="PANTHER" id="PTHR42804">
    <property type="entry name" value="ALDEHYDE DEHYDROGENASE"/>
    <property type="match status" value="1"/>
</dbReference>
<dbReference type="Gene3D" id="3.40.309.10">
    <property type="entry name" value="Aldehyde Dehydrogenase, Chain A, domain 2"/>
    <property type="match status" value="1"/>
</dbReference>
<dbReference type="InterPro" id="IPR016161">
    <property type="entry name" value="Ald_DH/histidinol_DH"/>
</dbReference>
<comment type="similarity">
    <text evidence="1 6">Belongs to the aldehyde dehydrogenase family.</text>
</comment>
<dbReference type="InterPro" id="IPR029510">
    <property type="entry name" value="Ald_DH_CS_GLU"/>
</dbReference>
<dbReference type="FunFam" id="3.40.309.10:FF:000012">
    <property type="entry name" value="Betaine aldehyde dehydrogenase"/>
    <property type="match status" value="1"/>
</dbReference>
<dbReference type="Pfam" id="PF00171">
    <property type="entry name" value="Aldedh"/>
    <property type="match status" value="1"/>
</dbReference>
<dbReference type="EC" id="1.2.1.3" evidence="3"/>
<evidence type="ECO:0000256" key="3">
    <source>
        <dbReference type="ARBA" id="ARBA00024226"/>
    </source>
</evidence>
<proteinExistence type="inferred from homology"/>
<dbReference type="SUPFAM" id="SSF53720">
    <property type="entry name" value="ALDH-like"/>
    <property type="match status" value="1"/>
</dbReference>
<organism evidence="8 9">
    <name type="scientific">Actinomadura mexicana</name>
    <dbReference type="NCBI Taxonomy" id="134959"/>
    <lineage>
        <taxon>Bacteria</taxon>
        <taxon>Bacillati</taxon>
        <taxon>Actinomycetota</taxon>
        <taxon>Actinomycetes</taxon>
        <taxon>Streptosporangiales</taxon>
        <taxon>Thermomonosporaceae</taxon>
        <taxon>Actinomadura</taxon>
    </lineage>
</organism>
<sequence length="480" mass="51377">MREHDRLFIGGQWAAPAGTGVIDVVSPHTEEVIGRVPEGTEGDIDAAVAAARRAFDEGPWPRMTPAERAEIVGRLSAIYAERQQEMADLVTAEMGSPIMFSVFGQSAIPQMVLQYYVDLAASYTWEEERQGMLGPVTVTQEPVGVVAAIVPWNVPQFTLMLKLAPALIAGCTVVAKPSPETPLDSYLLAEWIREAGIPEGVVNLVPAGREVGAYLVAHPDVDKVSFTGSTAAGRKIGAVCGEQLKRVTLELGGKSAAIILDDADLASTIEGFKLASLMNNGEACAAQTRILASRRRYDEVADALATMVGGLAVGDPSDYGCEIGPLVARRQQERVENYIRIGQDEGAKLITGGLNRPHDRGWYVAPTVFGDVGNDMRIAREEIFGPVLVLIPYEDEADAIRIANDSDYGLGGSVWTSDVDHGVDVARRIRTGSCGVNMYTLDPNTPFGGYKNSGLGRELGPEGMHAYLEHKSIPHPAPAG</sequence>
<dbReference type="EMBL" id="FZNP01000017">
    <property type="protein sequence ID" value="SNS42252.1"/>
    <property type="molecule type" value="Genomic_DNA"/>
</dbReference>